<evidence type="ECO:0000256" key="1">
    <source>
        <dbReference type="SAM" id="MobiDB-lite"/>
    </source>
</evidence>
<evidence type="ECO:0000313" key="2">
    <source>
        <dbReference type="EMBL" id="JAH68741.1"/>
    </source>
</evidence>
<organism evidence="2">
    <name type="scientific">Anguilla anguilla</name>
    <name type="common">European freshwater eel</name>
    <name type="synonym">Muraena anguilla</name>
    <dbReference type="NCBI Taxonomy" id="7936"/>
    <lineage>
        <taxon>Eukaryota</taxon>
        <taxon>Metazoa</taxon>
        <taxon>Chordata</taxon>
        <taxon>Craniata</taxon>
        <taxon>Vertebrata</taxon>
        <taxon>Euteleostomi</taxon>
        <taxon>Actinopterygii</taxon>
        <taxon>Neopterygii</taxon>
        <taxon>Teleostei</taxon>
        <taxon>Anguilliformes</taxon>
        <taxon>Anguillidae</taxon>
        <taxon>Anguilla</taxon>
    </lineage>
</organism>
<reference evidence="2" key="1">
    <citation type="submission" date="2014-11" db="EMBL/GenBank/DDBJ databases">
        <authorList>
            <person name="Amaro Gonzalez C."/>
        </authorList>
    </citation>
    <scope>NUCLEOTIDE SEQUENCE</scope>
</reference>
<protein>
    <submittedName>
        <fullName evidence="2">Uncharacterized protein</fullName>
    </submittedName>
</protein>
<proteinExistence type="predicted"/>
<feature type="region of interest" description="Disordered" evidence="1">
    <location>
        <begin position="1"/>
        <end position="25"/>
    </location>
</feature>
<accession>A0A0E9USM7</accession>
<dbReference type="AlphaFoldDB" id="A0A0E9USM7"/>
<dbReference type="EMBL" id="GBXM01039836">
    <property type="protein sequence ID" value="JAH68741.1"/>
    <property type="molecule type" value="Transcribed_RNA"/>
</dbReference>
<name>A0A0E9USM7_ANGAN</name>
<reference evidence="2" key="2">
    <citation type="journal article" date="2015" name="Fish Shellfish Immunol.">
        <title>Early steps in the European eel (Anguilla anguilla)-Vibrio vulnificus interaction in the gills: Role of the RtxA13 toxin.</title>
        <authorList>
            <person name="Callol A."/>
            <person name="Pajuelo D."/>
            <person name="Ebbesson L."/>
            <person name="Teles M."/>
            <person name="MacKenzie S."/>
            <person name="Amaro C."/>
        </authorList>
    </citation>
    <scope>NUCLEOTIDE SEQUENCE</scope>
</reference>
<sequence length="25" mass="2558">MGPGGNSTAYSTPLVTNRSDSSTRT</sequence>